<dbReference type="GO" id="GO:0005737">
    <property type="term" value="C:cytoplasm"/>
    <property type="evidence" value="ECO:0007669"/>
    <property type="project" value="TreeGrafter"/>
</dbReference>
<reference evidence="5" key="3">
    <citation type="submission" date="2025-09" db="UniProtKB">
        <authorList>
            <consortium name="Ensembl"/>
        </authorList>
    </citation>
    <scope>IDENTIFICATION</scope>
</reference>
<keyword evidence="2" id="KW-0067">ATP-binding</keyword>
<evidence type="ECO:0000313" key="6">
    <source>
        <dbReference type="Proteomes" id="UP000007875"/>
    </source>
</evidence>
<dbReference type="AlphaFoldDB" id="H2Y4C3"/>
<dbReference type="CDD" id="cd07302">
    <property type="entry name" value="CHD"/>
    <property type="match status" value="2"/>
</dbReference>
<protein>
    <recommendedName>
        <fullName evidence="4">Guanylate cyclase domain-containing protein</fullName>
    </recommendedName>
</protein>
<evidence type="ECO:0000259" key="4">
    <source>
        <dbReference type="PROSITE" id="PS50125"/>
    </source>
</evidence>
<dbReference type="GO" id="GO:0035556">
    <property type="term" value="P:intracellular signal transduction"/>
    <property type="evidence" value="ECO:0007669"/>
    <property type="project" value="InterPro"/>
</dbReference>
<accession>H2Y4C3</accession>
<dbReference type="FunFam" id="3.30.70.1230:FF:000017">
    <property type="entry name" value="Adenylate cyclase type 10"/>
    <property type="match status" value="1"/>
</dbReference>
<dbReference type="PANTHER" id="PTHR16305">
    <property type="entry name" value="TESTICULAR SOLUBLE ADENYLYL CYCLASE"/>
    <property type="match status" value="1"/>
</dbReference>
<dbReference type="GO" id="GO:0005524">
    <property type="term" value="F:ATP binding"/>
    <property type="evidence" value="ECO:0007669"/>
    <property type="project" value="UniProtKB-KW"/>
</dbReference>
<dbReference type="HOGENOM" id="CLU_047661_0_0_1"/>
<dbReference type="InterPro" id="IPR001054">
    <property type="entry name" value="A/G_cyclase"/>
</dbReference>
<keyword evidence="1" id="KW-0547">Nucleotide-binding</keyword>
<dbReference type="Proteomes" id="UP000007875">
    <property type="component" value="Unassembled WGS sequence"/>
</dbReference>
<reference evidence="6" key="1">
    <citation type="submission" date="2003-08" db="EMBL/GenBank/DDBJ databases">
        <authorList>
            <person name="Birren B."/>
            <person name="Nusbaum C."/>
            <person name="Abebe A."/>
            <person name="Abouelleil A."/>
            <person name="Adekoya E."/>
            <person name="Ait-zahra M."/>
            <person name="Allen N."/>
            <person name="Allen T."/>
            <person name="An P."/>
            <person name="Anderson M."/>
            <person name="Anderson S."/>
            <person name="Arachchi H."/>
            <person name="Armbruster J."/>
            <person name="Bachantsang P."/>
            <person name="Baldwin J."/>
            <person name="Barry A."/>
            <person name="Bayul T."/>
            <person name="Blitshsteyn B."/>
            <person name="Bloom T."/>
            <person name="Blye J."/>
            <person name="Boguslavskiy L."/>
            <person name="Borowsky M."/>
            <person name="Boukhgalter B."/>
            <person name="Brunache A."/>
            <person name="Butler J."/>
            <person name="Calixte N."/>
            <person name="Calvo S."/>
            <person name="Camarata J."/>
            <person name="Campo K."/>
            <person name="Chang J."/>
            <person name="Cheshatsang Y."/>
            <person name="Citroen M."/>
            <person name="Collymore A."/>
            <person name="Considine T."/>
            <person name="Cook A."/>
            <person name="Cooke P."/>
            <person name="Corum B."/>
            <person name="Cuomo C."/>
            <person name="David R."/>
            <person name="Dawoe T."/>
            <person name="Degray S."/>
            <person name="Dodge S."/>
            <person name="Dooley K."/>
            <person name="Dorje P."/>
            <person name="Dorjee K."/>
            <person name="Dorris L."/>
            <person name="Duffey N."/>
            <person name="Dupes A."/>
            <person name="Elkins T."/>
            <person name="Engels R."/>
            <person name="Erickson J."/>
            <person name="Farina A."/>
            <person name="Faro S."/>
            <person name="Ferreira P."/>
            <person name="Fischer H."/>
            <person name="Fitzgerald M."/>
            <person name="Foley K."/>
            <person name="Gage D."/>
            <person name="Galagan J."/>
            <person name="Gearin G."/>
            <person name="Gnerre S."/>
            <person name="Gnirke A."/>
            <person name="Goyette A."/>
            <person name="Graham J."/>
            <person name="Grandbois E."/>
            <person name="Gyaltsen K."/>
            <person name="Hafez N."/>
            <person name="Hagopian D."/>
            <person name="Hagos B."/>
            <person name="Hall J."/>
            <person name="Hatcher B."/>
            <person name="Heller A."/>
            <person name="Higgins H."/>
            <person name="Honan T."/>
            <person name="Horn A."/>
            <person name="Houde N."/>
            <person name="Hughes L."/>
            <person name="Hulme W."/>
            <person name="Husby E."/>
            <person name="Iliev I."/>
            <person name="Jaffe D."/>
            <person name="Jones C."/>
            <person name="Kamal M."/>
            <person name="Kamat A."/>
            <person name="Kamvysselis M."/>
            <person name="Karlsson E."/>
            <person name="Kells C."/>
            <person name="Kieu A."/>
            <person name="Kisner P."/>
            <person name="Kodira C."/>
            <person name="Kulbokas E."/>
            <person name="Labutti K."/>
            <person name="Lama D."/>
            <person name="Landers T."/>
            <person name="Leger J."/>
            <person name="Levine S."/>
            <person name="Lewis D."/>
            <person name="Lewis T."/>
            <person name="Lindblad-toh K."/>
            <person name="Liu X."/>
            <person name="Lokyitsang T."/>
            <person name="Lokyitsang Y."/>
            <person name="Lucien O."/>
            <person name="Lui A."/>
            <person name="Ma L.J."/>
            <person name="Mabbitt R."/>
            <person name="Macdonald J."/>
            <person name="Maclean C."/>
            <person name="Major J."/>
            <person name="Manning J."/>
            <person name="Marabella R."/>
            <person name="Maru K."/>
            <person name="Matthews C."/>
            <person name="Mauceli E."/>
            <person name="Mccarthy M."/>
            <person name="Mcdonough S."/>
            <person name="Mcghee T."/>
            <person name="Meldrim J."/>
            <person name="Meneus L."/>
            <person name="Mesirov J."/>
            <person name="Mihalev A."/>
            <person name="Mihova T."/>
            <person name="Mikkelsen T."/>
            <person name="Mlenga V."/>
            <person name="Moru K."/>
            <person name="Mozes J."/>
            <person name="Mulrain L."/>
            <person name="Munson G."/>
            <person name="Naylor J."/>
            <person name="Newes C."/>
            <person name="Nguyen C."/>
            <person name="Nguyen N."/>
            <person name="Nguyen T."/>
            <person name="Nicol R."/>
            <person name="Nielsen C."/>
            <person name="Nizzari M."/>
            <person name="Norbu C."/>
            <person name="Norbu N."/>
            <person name="O'donnell P."/>
            <person name="Okoawo O."/>
            <person name="O'leary S."/>
            <person name="Omotosho B."/>
            <person name="O'neill K."/>
            <person name="Osman S."/>
            <person name="Parker S."/>
            <person name="Perrin D."/>
            <person name="Phunkhang P."/>
            <person name="Piqani B."/>
            <person name="Purcell S."/>
            <person name="Rachupka T."/>
            <person name="Ramasamy U."/>
            <person name="Rameau R."/>
            <person name="Ray V."/>
            <person name="Raymond C."/>
            <person name="Retta R."/>
            <person name="Richardson S."/>
            <person name="Rise C."/>
            <person name="Rodriguez J."/>
            <person name="Rogers J."/>
            <person name="Rogov P."/>
            <person name="Rutman M."/>
            <person name="Schupbach R."/>
            <person name="Seaman C."/>
            <person name="Settipalli S."/>
            <person name="Sharpe T."/>
            <person name="Sheridan J."/>
            <person name="Sherpa N."/>
            <person name="Shi J."/>
            <person name="Smirnov S."/>
            <person name="Smith C."/>
            <person name="Sougnez C."/>
            <person name="Spencer B."/>
            <person name="Stalker J."/>
            <person name="Stange-thomann N."/>
            <person name="Stavropoulos S."/>
            <person name="Stetson K."/>
            <person name="Stone C."/>
            <person name="Stone S."/>
            <person name="Stubbs M."/>
            <person name="Talamas J."/>
            <person name="Tchuinga P."/>
            <person name="Tenzing P."/>
            <person name="Tesfaye S."/>
            <person name="Theodore J."/>
            <person name="Thoulutsang Y."/>
            <person name="Topham K."/>
            <person name="Towey S."/>
            <person name="Tsamla T."/>
            <person name="Tsomo N."/>
            <person name="Vallee D."/>
            <person name="Vassiliev H."/>
            <person name="Venkataraman V."/>
            <person name="Vinson J."/>
            <person name="Vo A."/>
            <person name="Wade C."/>
            <person name="Wang S."/>
            <person name="Wangchuk T."/>
            <person name="Wangdi T."/>
            <person name="Whittaker C."/>
            <person name="Wilkinson J."/>
            <person name="Wu Y."/>
            <person name="Wyman D."/>
            <person name="Yadav S."/>
            <person name="Yang S."/>
            <person name="Yang X."/>
            <person name="Yeager S."/>
            <person name="Yee E."/>
            <person name="Young G."/>
            <person name="Zainoun J."/>
            <person name="Zembeck L."/>
            <person name="Zimmer A."/>
            <person name="Zody M."/>
            <person name="Lander E."/>
        </authorList>
    </citation>
    <scope>NUCLEOTIDE SEQUENCE [LARGE SCALE GENOMIC DNA]</scope>
</reference>
<dbReference type="GO" id="GO:0009190">
    <property type="term" value="P:cyclic nucleotide biosynthetic process"/>
    <property type="evidence" value="ECO:0007669"/>
    <property type="project" value="InterPro"/>
</dbReference>
<evidence type="ECO:0000256" key="2">
    <source>
        <dbReference type="ARBA" id="ARBA00022840"/>
    </source>
</evidence>
<keyword evidence="3" id="KW-0456">Lyase</keyword>
<dbReference type="Pfam" id="PF00211">
    <property type="entry name" value="Guanylate_cyc"/>
    <property type="match status" value="2"/>
</dbReference>
<keyword evidence="6" id="KW-1185">Reference proteome</keyword>
<dbReference type="Ensembl" id="ENSCSAVT00000000172.1">
    <property type="protein sequence ID" value="ENSCSAVP00000000171.1"/>
    <property type="gene ID" value="ENSCSAVG00000000097.1"/>
</dbReference>
<dbReference type="InParanoid" id="H2Y4C3"/>
<dbReference type="InterPro" id="IPR029787">
    <property type="entry name" value="Nucleotide_cyclase"/>
</dbReference>
<proteinExistence type="predicted"/>
<dbReference type="Gene3D" id="3.30.70.1230">
    <property type="entry name" value="Nucleotide cyclase"/>
    <property type="match status" value="2"/>
</dbReference>
<evidence type="ECO:0000256" key="1">
    <source>
        <dbReference type="ARBA" id="ARBA00022741"/>
    </source>
</evidence>
<organism evidence="5 6">
    <name type="scientific">Ciona savignyi</name>
    <name type="common">Pacific transparent sea squirt</name>
    <dbReference type="NCBI Taxonomy" id="51511"/>
    <lineage>
        <taxon>Eukaryota</taxon>
        <taxon>Metazoa</taxon>
        <taxon>Chordata</taxon>
        <taxon>Tunicata</taxon>
        <taxon>Ascidiacea</taxon>
        <taxon>Phlebobranchia</taxon>
        <taxon>Cionidae</taxon>
        <taxon>Ciona</taxon>
    </lineage>
</organism>
<reference evidence="5" key="2">
    <citation type="submission" date="2025-08" db="UniProtKB">
        <authorList>
            <consortium name="Ensembl"/>
        </authorList>
    </citation>
    <scope>IDENTIFICATION</scope>
</reference>
<feature type="domain" description="Guanylate cyclase" evidence="4">
    <location>
        <begin position="1"/>
        <end position="125"/>
    </location>
</feature>
<dbReference type="FunFam" id="3.30.70.1230:FF:000021">
    <property type="entry name" value="Adenylate cyclase type 10"/>
    <property type="match status" value="1"/>
</dbReference>
<evidence type="ECO:0000313" key="5">
    <source>
        <dbReference type="Ensembl" id="ENSCSAVP00000000171.1"/>
    </source>
</evidence>
<dbReference type="PROSITE" id="PS50125">
    <property type="entry name" value="GUANYLATE_CYCLASE_2"/>
    <property type="match status" value="2"/>
</dbReference>
<dbReference type="GeneTree" id="ENSGT00940000165310"/>
<dbReference type="OMA" id="ARHEYTG"/>
<feature type="domain" description="Guanylate cyclase" evidence="4">
    <location>
        <begin position="287"/>
        <end position="365"/>
    </location>
</feature>
<evidence type="ECO:0000256" key="3">
    <source>
        <dbReference type="ARBA" id="ARBA00023239"/>
    </source>
</evidence>
<dbReference type="SUPFAM" id="SSF55073">
    <property type="entry name" value="Nucleotide cyclase"/>
    <property type="match status" value="2"/>
</dbReference>
<name>H2Y4C3_CIOSA</name>
<dbReference type="PANTHER" id="PTHR16305:SF28">
    <property type="entry name" value="GUANYLATE CYCLASE DOMAIN-CONTAINING PROTEIN"/>
    <property type="match status" value="1"/>
</dbReference>
<sequence>LTERYTMSSEKGTDALTVTLNGYIGKIVEYILHAGGDILKFAGDAILAVWKVKQRSDLKHAISQAAKCSLAIQDKCDNQETDVGVKLRVKIAISAGKIFATFVGNEEVRHFVMAGRPIKEVNDAEKYCEAGLVVLSPNGMELSDKENIITDPLSERFGLVRHLRREPRKEWHEYVDLPMGLKFTKHADRNIRMCLGIRSDPIRERVVRKYISPVVQRKLDDDQPLKYLSEMRQCSILFINLAFDLSERDRQFHEKQCANMQQSFNIVHGNITDRQGSLNKIFMFDKGCTFLVIFGLPGDKHEQEPAHALQAAWNINQELRETIPTLSLASFGVTTGPVFCGVIGHAERHEYTVIGQKVNLAARLMMHYPNHVSCDF</sequence>
<dbReference type="STRING" id="51511.ENSCSAVP00000000171"/>
<dbReference type="eggNOG" id="ENOG502QPPT">
    <property type="taxonomic scope" value="Eukaryota"/>
</dbReference>
<dbReference type="GO" id="GO:0004016">
    <property type="term" value="F:adenylate cyclase activity"/>
    <property type="evidence" value="ECO:0007669"/>
    <property type="project" value="TreeGrafter"/>
</dbReference>